<sequence length="194" mass="20906">METDLKKDLKKVKDKIKGGIDGVLRSMNVLTLDGFVKSDLKTLKGKISELGNGLEGDGKSNELVKDKLEALAKEKRTLYDIAGERGKIITETDGLGEKFKTVIQQPLDEKAKAVDSAIGTLGGKFDLKGDKNIHEVFGHIKEEVGKIKGQAGSKGGNGKWHGNSGLDGIKERVKDLAQAFVKTGWSGFNARVEG</sequence>
<keyword evidence="2" id="KW-1185">Reference proteome</keyword>
<dbReference type="VEuPathDB" id="PiroplasmaDB:BOVATA_024790"/>
<evidence type="ECO:0000313" key="2">
    <source>
        <dbReference type="Proteomes" id="UP000236319"/>
    </source>
</evidence>
<gene>
    <name evidence="1" type="ORF">BOVATA_024790</name>
</gene>
<dbReference type="GeneID" id="39874756"/>
<name>A0A2H6KDB9_9APIC</name>
<accession>A0A2H6KDB9</accession>
<dbReference type="Proteomes" id="UP000236319">
    <property type="component" value="Unassembled WGS sequence"/>
</dbReference>
<dbReference type="RefSeq" id="XP_028867229.1">
    <property type="nucleotide sequence ID" value="XM_029011396.1"/>
</dbReference>
<comment type="caution">
    <text evidence="1">The sequence shown here is derived from an EMBL/GenBank/DDBJ whole genome shotgun (WGS) entry which is preliminary data.</text>
</comment>
<protein>
    <submittedName>
        <fullName evidence="1">Mitochondrial ornithine transporter, putative</fullName>
    </submittedName>
</protein>
<dbReference type="OrthoDB" id="425925at2759"/>
<proteinExistence type="predicted"/>
<organism evidence="1 2">
    <name type="scientific">Babesia ovata</name>
    <dbReference type="NCBI Taxonomy" id="189622"/>
    <lineage>
        <taxon>Eukaryota</taxon>
        <taxon>Sar</taxon>
        <taxon>Alveolata</taxon>
        <taxon>Apicomplexa</taxon>
        <taxon>Aconoidasida</taxon>
        <taxon>Piroplasmida</taxon>
        <taxon>Babesiidae</taxon>
        <taxon>Babesia</taxon>
    </lineage>
</organism>
<reference evidence="1 2" key="1">
    <citation type="journal article" date="2017" name="BMC Genomics">
        <title>Whole-genome assembly of Babesia ovata and comparative genomics between closely related pathogens.</title>
        <authorList>
            <person name="Yamagishi J."/>
            <person name="Asada M."/>
            <person name="Hakimi H."/>
            <person name="Tanaka T.Q."/>
            <person name="Sugimoto C."/>
            <person name="Kawazu S."/>
        </authorList>
    </citation>
    <scope>NUCLEOTIDE SEQUENCE [LARGE SCALE GENOMIC DNA]</scope>
    <source>
        <strain evidence="1 2">Miyake</strain>
    </source>
</reference>
<dbReference type="AlphaFoldDB" id="A0A2H6KDB9"/>
<evidence type="ECO:0000313" key="1">
    <source>
        <dbReference type="EMBL" id="GBE60986.1"/>
    </source>
</evidence>
<dbReference type="EMBL" id="BDSA01000002">
    <property type="protein sequence ID" value="GBE60986.1"/>
    <property type="molecule type" value="Genomic_DNA"/>
</dbReference>